<feature type="transmembrane region" description="Helical" evidence="1">
    <location>
        <begin position="89"/>
        <end position="107"/>
    </location>
</feature>
<dbReference type="EMBL" id="JAAAIL010000028">
    <property type="protein sequence ID" value="KAG0281203.1"/>
    <property type="molecule type" value="Genomic_DNA"/>
</dbReference>
<organism evidence="2 3">
    <name type="scientific">Linnemannia exigua</name>
    <dbReference type="NCBI Taxonomy" id="604196"/>
    <lineage>
        <taxon>Eukaryota</taxon>
        <taxon>Fungi</taxon>
        <taxon>Fungi incertae sedis</taxon>
        <taxon>Mucoromycota</taxon>
        <taxon>Mortierellomycotina</taxon>
        <taxon>Mortierellomycetes</taxon>
        <taxon>Mortierellales</taxon>
        <taxon>Mortierellaceae</taxon>
        <taxon>Linnemannia</taxon>
    </lineage>
</organism>
<feature type="transmembrane region" description="Helical" evidence="1">
    <location>
        <begin position="141"/>
        <end position="164"/>
    </location>
</feature>
<evidence type="ECO:0000313" key="3">
    <source>
        <dbReference type="Proteomes" id="UP001194580"/>
    </source>
</evidence>
<keyword evidence="1" id="KW-0472">Membrane</keyword>
<comment type="caution">
    <text evidence="2">The sequence shown here is derived from an EMBL/GenBank/DDBJ whole genome shotgun (WGS) entry which is preliminary data.</text>
</comment>
<reference evidence="2" key="1">
    <citation type="journal article" date="2020" name="Fungal Divers.">
        <title>Resolving the Mortierellaceae phylogeny through synthesis of multi-gene phylogenetics and phylogenomics.</title>
        <authorList>
            <person name="Vandepol N."/>
            <person name="Liber J."/>
            <person name="Desiro A."/>
            <person name="Na H."/>
            <person name="Kennedy M."/>
            <person name="Barry K."/>
            <person name="Grigoriev I.V."/>
            <person name="Miller A.N."/>
            <person name="O'Donnell K."/>
            <person name="Stajich J.E."/>
            <person name="Bonito G."/>
        </authorList>
    </citation>
    <scope>NUCLEOTIDE SEQUENCE</scope>
    <source>
        <strain evidence="2">NRRL 28262</strain>
    </source>
</reference>
<feature type="transmembrane region" description="Helical" evidence="1">
    <location>
        <begin position="113"/>
        <end position="129"/>
    </location>
</feature>
<gene>
    <name evidence="2" type="ORF">BGZ95_006029</name>
</gene>
<feature type="transmembrane region" description="Helical" evidence="1">
    <location>
        <begin position="55"/>
        <end position="77"/>
    </location>
</feature>
<proteinExistence type="predicted"/>
<accession>A0AAD4DLF0</accession>
<keyword evidence="1" id="KW-1133">Transmembrane helix</keyword>
<dbReference type="Proteomes" id="UP001194580">
    <property type="component" value="Unassembled WGS sequence"/>
</dbReference>
<evidence type="ECO:0000313" key="2">
    <source>
        <dbReference type="EMBL" id="KAG0281203.1"/>
    </source>
</evidence>
<keyword evidence="1" id="KW-0812">Transmembrane</keyword>
<evidence type="ECO:0000256" key="1">
    <source>
        <dbReference type="SAM" id="Phobius"/>
    </source>
</evidence>
<protein>
    <submittedName>
        <fullName evidence="2">Uncharacterized protein</fullName>
    </submittedName>
</protein>
<keyword evidence="3" id="KW-1185">Reference proteome</keyword>
<feature type="transmembrane region" description="Helical" evidence="1">
    <location>
        <begin position="12"/>
        <end position="35"/>
    </location>
</feature>
<dbReference type="AlphaFoldDB" id="A0AAD4DLF0"/>
<name>A0AAD4DLF0_9FUNG</name>
<sequence length="176" mass="19814">MSSIVHHRYRLWVMFLATLNLIIMIADYSLLASLVANANDPYGDDTPGDSHTLHLFWTDYVLIVATVLTFFAYVYSLRGKRHAHRIVRGLYVLTLAVLLIVVTSKYIDDQIKFANIFIAAGSSLVYKPFTCVGAETTSCNLILANIFIALLTGVFSSVEVVWTFSFKPIEAKQEYH</sequence>